<sequence length="175" mass="18693">MAVHAAAFHGRRPEVLSVAARHVHGAGDGYEAEPPAPQVVSPRHAIASTAPPPPSPCQLPATEDYYLIRVPIAELQNGNHKKHCNKRLVGGGAEAWGRMSSAELRMSLHGGDQQTVAAAAGIQKSRHPLWTLLACCVCGCKWGWTLLLPMVDPALIDRAPMEPDMESRVLASCGD</sequence>
<protein>
    <submittedName>
        <fullName evidence="2">Uncharacterized protein</fullName>
    </submittedName>
</protein>
<name>A0A843WFV1_COLES</name>
<comment type="caution">
    <text evidence="2">The sequence shown here is derived from an EMBL/GenBank/DDBJ whole genome shotgun (WGS) entry which is preliminary data.</text>
</comment>
<proteinExistence type="predicted"/>
<evidence type="ECO:0000313" key="2">
    <source>
        <dbReference type="EMBL" id="MQM09172.1"/>
    </source>
</evidence>
<organism evidence="2 3">
    <name type="scientific">Colocasia esculenta</name>
    <name type="common">Wild taro</name>
    <name type="synonym">Arum esculentum</name>
    <dbReference type="NCBI Taxonomy" id="4460"/>
    <lineage>
        <taxon>Eukaryota</taxon>
        <taxon>Viridiplantae</taxon>
        <taxon>Streptophyta</taxon>
        <taxon>Embryophyta</taxon>
        <taxon>Tracheophyta</taxon>
        <taxon>Spermatophyta</taxon>
        <taxon>Magnoliopsida</taxon>
        <taxon>Liliopsida</taxon>
        <taxon>Araceae</taxon>
        <taxon>Aroideae</taxon>
        <taxon>Colocasieae</taxon>
        <taxon>Colocasia</taxon>
    </lineage>
</organism>
<keyword evidence="3" id="KW-1185">Reference proteome</keyword>
<accession>A0A843WFV1</accession>
<gene>
    <name evidence="2" type="ORF">Taro_042038</name>
</gene>
<dbReference type="EMBL" id="NMUH01004305">
    <property type="protein sequence ID" value="MQM09172.1"/>
    <property type="molecule type" value="Genomic_DNA"/>
</dbReference>
<evidence type="ECO:0000313" key="3">
    <source>
        <dbReference type="Proteomes" id="UP000652761"/>
    </source>
</evidence>
<evidence type="ECO:0000256" key="1">
    <source>
        <dbReference type="SAM" id="MobiDB-lite"/>
    </source>
</evidence>
<dbReference type="Proteomes" id="UP000652761">
    <property type="component" value="Unassembled WGS sequence"/>
</dbReference>
<feature type="region of interest" description="Disordered" evidence="1">
    <location>
        <begin position="26"/>
        <end position="56"/>
    </location>
</feature>
<dbReference type="AlphaFoldDB" id="A0A843WFV1"/>
<reference evidence="2" key="1">
    <citation type="submission" date="2017-07" db="EMBL/GenBank/DDBJ databases">
        <title>Taro Niue Genome Assembly and Annotation.</title>
        <authorList>
            <person name="Atibalentja N."/>
            <person name="Keating K."/>
            <person name="Fields C.J."/>
        </authorList>
    </citation>
    <scope>NUCLEOTIDE SEQUENCE</scope>
    <source>
        <strain evidence="2">Niue_2</strain>
        <tissue evidence="2">Leaf</tissue>
    </source>
</reference>